<proteinExistence type="predicted"/>
<gene>
    <name evidence="2" type="ORF">KFK09_023673</name>
</gene>
<dbReference type="EMBL" id="JAGYWB010000017">
    <property type="protein sequence ID" value="KAI0493554.1"/>
    <property type="molecule type" value="Genomic_DNA"/>
</dbReference>
<protein>
    <submittedName>
        <fullName evidence="2">Uncharacterized protein</fullName>
    </submittedName>
</protein>
<evidence type="ECO:0000313" key="2">
    <source>
        <dbReference type="EMBL" id="KAI0493554.1"/>
    </source>
</evidence>
<evidence type="ECO:0000313" key="3">
    <source>
        <dbReference type="Proteomes" id="UP000829196"/>
    </source>
</evidence>
<organism evidence="2 3">
    <name type="scientific">Dendrobium nobile</name>
    <name type="common">Orchid</name>
    <dbReference type="NCBI Taxonomy" id="94219"/>
    <lineage>
        <taxon>Eukaryota</taxon>
        <taxon>Viridiplantae</taxon>
        <taxon>Streptophyta</taxon>
        <taxon>Embryophyta</taxon>
        <taxon>Tracheophyta</taxon>
        <taxon>Spermatophyta</taxon>
        <taxon>Magnoliopsida</taxon>
        <taxon>Liliopsida</taxon>
        <taxon>Asparagales</taxon>
        <taxon>Orchidaceae</taxon>
        <taxon>Epidendroideae</taxon>
        <taxon>Malaxideae</taxon>
        <taxon>Dendrobiinae</taxon>
        <taxon>Dendrobium</taxon>
    </lineage>
</organism>
<accession>A0A8T3ABX1</accession>
<reference evidence="2" key="1">
    <citation type="journal article" date="2022" name="Front. Genet.">
        <title>Chromosome-Scale Assembly of the Dendrobium nobile Genome Provides Insights Into the Molecular Mechanism of the Biosynthesis of the Medicinal Active Ingredient of Dendrobium.</title>
        <authorList>
            <person name="Xu Q."/>
            <person name="Niu S.-C."/>
            <person name="Li K.-L."/>
            <person name="Zheng P.-J."/>
            <person name="Zhang X.-J."/>
            <person name="Jia Y."/>
            <person name="Liu Y."/>
            <person name="Niu Y.-X."/>
            <person name="Yu L.-H."/>
            <person name="Chen D.-F."/>
            <person name="Zhang G.-Q."/>
        </authorList>
    </citation>
    <scope>NUCLEOTIDE SEQUENCE</scope>
    <source>
        <tissue evidence="2">Leaf</tissue>
    </source>
</reference>
<dbReference type="PANTHER" id="PTHR46238:SF8">
    <property type="entry name" value="ENDONUCLEASE_EXONUCLEASE_PHOSPHATASE DOMAIN-CONTAINING PROTEIN"/>
    <property type="match status" value="1"/>
</dbReference>
<sequence>MYNGVMNPVDHNCWSSPSKQGRGDGGRRLTKEWWWMKGMPAAKRMAGGMKNYDVQELRFSSLSVYIRPDTMNQLPVPILSDGEIDADIISRIQVGWLKWRNAMRLLSYRKVPLNLNGKFYKMVVRPVMFYGAECWSLKEKHNTKLSVAEMRMLRWMSGFTRRDRIQNDHICEKVGVAPMEDKIRESRHRWFGHIKWRSSDDPIIALS</sequence>
<evidence type="ECO:0000256" key="1">
    <source>
        <dbReference type="SAM" id="MobiDB-lite"/>
    </source>
</evidence>
<dbReference type="Proteomes" id="UP000829196">
    <property type="component" value="Unassembled WGS sequence"/>
</dbReference>
<dbReference type="AlphaFoldDB" id="A0A8T3ABX1"/>
<feature type="region of interest" description="Disordered" evidence="1">
    <location>
        <begin position="1"/>
        <end position="26"/>
    </location>
</feature>
<name>A0A8T3ABX1_DENNO</name>
<dbReference type="OrthoDB" id="769866at2759"/>
<keyword evidence="3" id="KW-1185">Reference proteome</keyword>
<dbReference type="PANTHER" id="PTHR46238">
    <property type="entry name" value="REVERSE TRANSCRIPTASE DOMAIN-CONTAINING PROTEIN"/>
    <property type="match status" value="1"/>
</dbReference>
<comment type="caution">
    <text evidence="2">The sequence shown here is derived from an EMBL/GenBank/DDBJ whole genome shotgun (WGS) entry which is preliminary data.</text>
</comment>